<dbReference type="InterPro" id="IPR047809">
    <property type="entry name" value="COQ7_proteobact"/>
</dbReference>
<keyword evidence="3 9" id="KW-0831">Ubiquinone biosynthesis</keyword>
<evidence type="ECO:0000256" key="2">
    <source>
        <dbReference type="ARBA" id="ARBA00022475"/>
    </source>
</evidence>
<evidence type="ECO:0000313" key="11">
    <source>
        <dbReference type="Proteomes" id="UP001069090"/>
    </source>
</evidence>
<proteinExistence type="inferred from homology"/>
<dbReference type="GO" id="GO:0046872">
    <property type="term" value="F:metal ion binding"/>
    <property type="evidence" value="ECO:0007669"/>
    <property type="project" value="UniProtKB-KW"/>
</dbReference>
<dbReference type="EC" id="1.14.99.60" evidence="9"/>
<feature type="binding site" evidence="9">
    <location>
        <position position="62"/>
    </location>
    <ligand>
        <name>Fe cation</name>
        <dbReference type="ChEBI" id="CHEBI:24875"/>
        <label>1</label>
    </ligand>
</feature>
<accession>A0A9J6RLT5</accession>
<keyword evidence="8 9" id="KW-0472">Membrane</keyword>
<comment type="caution">
    <text evidence="10">The sequence shown here is derived from an EMBL/GenBank/DDBJ whole genome shotgun (WGS) entry which is preliminary data.</text>
</comment>
<feature type="binding site" evidence="9">
    <location>
        <position position="95"/>
    </location>
    <ligand>
        <name>Fe cation</name>
        <dbReference type="ChEBI" id="CHEBI:24875"/>
        <label>1</label>
    </ligand>
</feature>
<keyword evidence="6 9" id="KW-0408">Iron</keyword>
<dbReference type="Gene3D" id="1.20.1260.10">
    <property type="match status" value="1"/>
</dbReference>
<dbReference type="CDD" id="cd01042">
    <property type="entry name" value="DMQH"/>
    <property type="match status" value="1"/>
</dbReference>
<comment type="similarity">
    <text evidence="9">Belongs to the COQ7 family.</text>
</comment>
<dbReference type="GO" id="GO:0005886">
    <property type="term" value="C:plasma membrane"/>
    <property type="evidence" value="ECO:0007669"/>
    <property type="project" value="UniProtKB-SubCell"/>
</dbReference>
<dbReference type="InterPro" id="IPR009078">
    <property type="entry name" value="Ferritin-like_SF"/>
</dbReference>
<sequence>MQRLLSPLDKLIVNADQALRTLIPSAATAARKNPADACEPATFDDSTRKHIAGLMRINHTGEVCAQALYQGQALTAKLDDVRKEMEHAAEEEIDHLVWCEQRLQQLGSHTSFLNPAFYAMSFSLGALAGLAGDKWSLGFVAATEERVCQHLNDHLQQLPEQDTASRAILETMLVDEQAHGTRALEAGGVDFSDSLKNFMSATSNLMTKTTYYI</sequence>
<dbReference type="EMBL" id="JAPTGG010000007">
    <property type="protein sequence ID" value="MCZ0865412.1"/>
    <property type="molecule type" value="Genomic_DNA"/>
</dbReference>
<dbReference type="InterPro" id="IPR012347">
    <property type="entry name" value="Ferritin-like"/>
</dbReference>
<dbReference type="RefSeq" id="WP_258331560.1">
    <property type="nucleotide sequence ID" value="NZ_JAPTGG010000007.1"/>
</dbReference>
<evidence type="ECO:0000256" key="9">
    <source>
        <dbReference type="HAMAP-Rule" id="MF_01658"/>
    </source>
</evidence>
<keyword evidence="11" id="KW-1185">Reference proteome</keyword>
<dbReference type="GO" id="GO:0008682">
    <property type="term" value="F:3-demethoxyubiquinol 3-hydroxylase activity"/>
    <property type="evidence" value="ECO:0007669"/>
    <property type="project" value="UniProtKB-EC"/>
</dbReference>
<dbReference type="Pfam" id="PF03232">
    <property type="entry name" value="COQ7"/>
    <property type="match status" value="1"/>
</dbReference>
<keyword evidence="4 9" id="KW-0479">Metal-binding</keyword>
<dbReference type="PANTHER" id="PTHR11237:SF4">
    <property type="entry name" value="5-DEMETHOXYUBIQUINONE HYDROXYLASE, MITOCHONDRIAL"/>
    <property type="match status" value="1"/>
</dbReference>
<dbReference type="AlphaFoldDB" id="A0A9J6RLT5"/>
<feature type="binding site" evidence="9">
    <location>
        <position position="92"/>
    </location>
    <ligand>
        <name>Fe cation</name>
        <dbReference type="ChEBI" id="CHEBI:24875"/>
        <label>2</label>
    </ligand>
</feature>
<dbReference type="SUPFAM" id="SSF47240">
    <property type="entry name" value="Ferritin-like"/>
    <property type="match status" value="1"/>
</dbReference>
<protein>
    <recommendedName>
        <fullName evidence="9">3-demethoxyubiquinol 3-hydroxylase</fullName>
        <shortName evidence="9">DMQ hydroxylase</shortName>
        <ecNumber evidence="9">1.14.99.60</ecNumber>
    </recommendedName>
    <alternativeName>
        <fullName evidence="9">2-nonaprenyl-3-methyl-6-methoxy-1,4-benzoquinol hydroxylase</fullName>
    </alternativeName>
</protein>
<organism evidence="10 11">
    <name type="scientific">Dasania phycosphaerae</name>
    <dbReference type="NCBI Taxonomy" id="2950436"/>
    <lineage>
        <taxon>Bacteria</taxon>
        <taxon>Pseudomonadati</taxon>
        <taxon>Pseudomonadota</taxon>
        <taxon>Gammaproteobacteria</taxon>
        <taxon>Cellvibrionales</taxon>
        <taxon>Spongiibacteraceae</taxon>
        <taxon>Dasania</taxon>
    </lineage>
</organism>
<evidence type="ECO:0000256" key="8">
    <source>
        <dbReference type="ARBA" id="ARBA00023136"/>
    </source>
</evidence>
<keyword evidence="5 9" id="KW-0560">Oxidoreductase</keyword>
<gene>
    <name evidence="9 10" type="primary">coq7</name>
    <name evidence="10" type="ORF">O0V09_09380</name>
</gene>
<evidence type="ECO:0000256" key="3">
    <source>
        <dbReference type="ARBA" id="ARBA00022688"/>
    </source>
</evidence>
<comment type="subcellular location">
    <subcellularLocation>
        <location evidence="9">Cell membrane</location>
        <topology evidence="9">Peripheral membrane protein</topology>
    </subcellularLocation>
</comment>
<feature type="binding site" evidence="9">
    <location>
        <position position="92"/>
    </location>
    <ligand>
        <name>Fe cation</name>
        <dbReference type="ChEBI" id="CHEBI:24875"/>
        <label>1</label>
    </ligand>
</feature>
<evidence type="ECO:0000256" key="5">
    <source>
        <dbReference type="ARBA" id="ARBA00023002"/>
    </source>
</evidence>
<name>A0A9J6RLT5_9GAMM</name>
<evidence type="ECO:0000256" key="7">
    <source>
        <dbReference type="ARBA" id="ARBA00023033"/>
    </source>
</evidence>
<keyword evidence="2 9" id="KW-1003">Cell membrane</keyword>
<dbReference type="PANTHER" id="PTHR11237">
    <property type="entry name" value="COENZYME Q10 BIOSYNTHESIS PROTEIN 7"/>
    <property type="match status" value="1"/>
</dbReference>
<evidence type="ECO:0000256" key="4">
    <source>
        <dbReference type="ARBA" id="ARBA00022723"/>
    </source>
</evidence>
<keyword evidence="7 9" id="KW-0503">Monooxygenase</keyword>
<comment type="pathway">
    <text evidence="1 9">Cofactor biosynthesis; ubiquinone biosynthesis.</text>
</comment>
<dbReference type="Proteomes" id="UP001069090">
    <property type="component" value="Unassembled WGS sequence"/>
</dbReference>
<dbReference type="HAMAP" id="MF_01658">
    <property type="entry name" value="COQ7"/>
    <property type="match status" value="1"/>
</dbReference>
<feature type="binding site" evidence="9">
    <location>
        <position position="144"/>
    </location>
    <ligand>
        <name>Fe cation</name>
        <dbReference type="ChEBI" id="CHEBI:24875"/>
        <label>2</label>
    </ligand>
</feature>
<comment type="catalytic activity">
    <reaction evidence="9">
        <text>a 5-methoxy-2-methyl-3-(all-trans-polyprenyl)benzene-1,4-diol + AH2 + O2 = a 3-demethylubiquinol + A + H2O</text>
        <dbReference type="Rhea" id="RHEA:50908"/>
        <dbReference type="Rhea" id="RHEA-COMP:10859"/>
        <dbReference type="Rhea" id="RHEA-COMP:10914"/>
        <dbReference type="ChEBI" id="CHEBI:13193"/>
        <dbReference type="ChEBI" id="CHEBI:15377"/>
        <dbReference type="ChEBI" id="CHEBI:15379"/>
        <dbReference type="ChEBI" id="CHEBI:17499"/>
        <dbReference type="ChEBI" id="CHEBI:84167"/>
        <dbReference type="ChEBI" id="CHEBI:84422"/>
        <dbReference type="EC" id="1.14.99.60"/>
    </reaction>
</comment>
<feature type="binding site" evidence="9">
    <location>
        <position position="176"/>
    </location>
    <ligand>
        <name>Fe cation</name>
        <dbReference type="ChEBI" id="CHEBI:24875"/>
        <label>1</label>
    </ligand>
</feature>
<dbReference type="NCBIfam" id="NF033656">
    <property type="entry name" value="DMQ_monoox_COQ7"/>
    <property type="match status" value="1"/>
</dbReference>
<evidence type="ECO:0000313" key="10">
    <source>
        <dbReference type="EMBL" id="MCZ0865412.1"/>
    </source>
</evidence>
<comment type="cofactor">
    <cofactor evidence="9">
        <name>Fe cation</name>
        <dbReference type="ChEBI" id="CHEBI:24875"/>
    </cofactor>
    <text evidence="9">Binds 2 iron ions per subunit.</text>
</comment>
<feature type="binding site" evidence="9">
    <location>
        <position position="179"/>
    </location>
    <ligand>
        <name>Fe cation</name>
        <dbReference type="ChEBI" id="CHEBI:24875"/>
        <label>2</label>
    </ligand>
</feature>
<dbReference type="InterPro" id="IPR011566">
    <property type="entry name" value="Ubq_synth_Coq7"/>
</dbReference>
<evidence type="ECO:0000256" key="1">
    <source>
        <dbReference type="ARBA" id="ARBA00004749"/>
    </source>
</evidence>
<comment type="function">
    <text evidence="9">Catalyzes the hydroxylation of 2-nonaprenyl-3-methyl-6-methoxy-1,4-benzoquinol during ubiquinone biosynthesis.</text>
</comment>
<dbReference type="GO" id="GO:0006744">
    <property type="term" value="P:ubiquinone biosynthetic process"/>
    <property type="evidence" value="ECO:0007669"/>
    <property type="project" value="UniProtKB-UniRule"/>
</dbReference>
<feature type="binding site" evidence="9">
    <location>
        <position position="176"/>
    </location>
    <ligand>
        <name>Fe cation</name>
        <dbReference type="ChEBI" id="CHEBI:24875"/>
        <label>2</label>
    </ligand>
</feature>
<reference evidence="10 11" key="1">
    <citation type="submission" date="2022-12" db="EMBL/GenBank/DDBJ databases">
        <title>Dasania phycosphaerae sp. nov., isolated from particulate material of the south coast of Korea.</title>
        <authorList>
            <person name="Jiang Y."/>
        </authorList>
    </citation>
    <scope>NUCLEOTIDE SEQUENCE [LARGE SCALE GENOMIC DNA]</scope>
    <source>
        <strain evidence="10 11">GY-19</strain>
    </source>
</reference>
<evidence type="ECO:0000256" key="6">
    <source>
        <dbReference type="ARBA" id="ARBA00023004"/>
    </source>
</evidence>